<dbReference type="Proteomes" id="UP000053237">
    <property type="component" value="Unassembled WGS sequence"/>
</dbReference>
<dbReference type="AlphaFoldDB" id="A0A024FVU6"/>
<sequence length="183" mass="20265">MEDSRGRAHSKSSGSTCIGFLWIRNVKDSTIKVRTSKASMTCIASIGKLHVNQFSEFTFFFYQSSLLGGIADATSDRGKTSKKSGEINNSDLRVRDGRTQSAPQHYIRSTITITSPLYSKETKCNTSSSLDSSSCGVLAQASSEEVACIHTICHKKSTRIIPMNTMRFIRHDRSTFLCKSYNV</sequence>
<keyword evidence="2" id="KW-1185">Reference proteome</keyword>
<reference evidence="1 2" key="1">
    <citation type="submission" date="2012-05" db="EMBL/GenBank/DDBJ databases">
        <title>Recombination and specialization in a pathogen metapopulation.</title>
        <authorList>
            <person name="Gardiner A."/>
            <person name="Kemen E."/>
            <person name="Schultz-Larsen T."/>
            <person name="MacLean D."/>
            <person name="Van Oosterhout C."/>
            <person name="Jones J.D.G."/>
        </authorList>
    </citation>
    <scope>NUCLEOTIDE SEQUENCE [LARGE SCALE GENOMIC DNA]</scope>
    <source>
        <strain evidence="1 2">Ac Nc2</strain>
    </source>
</reference>
<evidence type="ECO:0000313" key="1">
    <source>
        <dbReference type="EMBL" id="CCI10997.1"/>
    </source>
</evidence>
<organism evidence="1 2">
    <name type="scientific">Albugo candida</name>
    <dbReference type="NCBI Taxonomy" id="65357"/>
    <lineage>
        <taxon>Eukaryota</taxon>
        <taxon>Sar</taxon>
        <taxon>Stramenopiles</taxon>
        <taxon>Oomycota</taxon>
        <taxon>Peronosporomycetes</taxon>
        <taxon>Albuginales</taxon>
        <taxon>Albuginaceae</taxon>
        <taxon>Albugo</taxon>
    </lineage>
</organism>
<dbReference type="EMBL" id="CAIX01000500">
    <property type="protein sequence ID" value="CCI10997.1"/>
    <property type="molecule type" value="Genomic_DNA"/>
</dbReference>
<protein>
    <submittedName>
        <fullName evidence="1">Uncharacterized protein</fullName>
    </submittedName>
</protein>
<comment type="caution">
    <text evidence="1">The sequence shown here is derived from an EMBL/GenBank/DDBJ whole genome shotgun (WGS) entry which is preliminary data.</text>
</comment>
<accession>A0A024FVU6</accession>
<name>A0A024FVU6_9STRA</name>
<proteinExistence type="predicted"/>
<dbReference type="InParanoid" id="A0A024FVU6"/>
<gene>
    <name evidence="1" type="ORF">BN9_121880</name>
</gene>
<evidence type="ECO:0000313" key="2">
    <source>
        <dbReference type="Proteomes" id="UP000053237"/>
    </source>
</evidence>